<evidence type="ECO:0000313" key="2">
    <source>
        <dbReference type="EMBL" id="PSR63991.1"/>
    </source>
</evidence>
<reference evidence="2 3" key="1">
    <citation type="submission" date="2018-02" db="EMBL/GenBank/DDBJ databases">
        <title>8 Nocardia nova and 1 Nocardia cyriacigeorgica strain used for evolution to TMP-SMX.</title>
        <authorList>
            <person name="Mehta H."/>
            <person name="Weng J."/>
            <person name="Shamoo Y."/>
        </authorList>
    </citation>
    <scope>NUCLEOTIDE SEQUENCE [LARGE SCALE GENOMIC DNA]</scope>
    <source>
        <strain evidence="2 3">ATCC 33727</strain>
    </source>
</reference>
<organism evidence="2 3">
    <name type="scientific">Nocardia nova</name>
    <dbReference type="NCBI Taxonomy" id="37330"/>
    <lineage>
        <taxon>Bacteria</taxon>
        <taxon>Bacillati</taxon>
        <taxon>Actinomycetota</taxon>
        <taxon>Actinomycetes</taxon>
        <taxon>Mycobacteriales</taxon>
        <taxon>Nocardiaceae</taxon>
        <taxon>Nocardia</taxon>
    </lineage>
</organism>
<dbReference type="RefSeq" id="WP_063030223.1">
    <property type="nucleotide sequence ID" value="NZ_PYHS01000004.1"/>
</dbReference>
<sequence>MDIKLPTHPVWGRAIGLRRNGAPIYLIQGGSGEGEPPADGGQGNDATTGEPGTTSGETEPPADSTELGEGGKNALTAERAARKAAEKARREAEAKLKAIEDANKTEEQRREERMRELEKDAAKATRYEAANAAGLPLSMAGRLVGDTLEELVADAEALKAELAGVKPAETPPAPPIPKPDRRQGGGQNNATGGSMAAGRDEYRARKQQKAK</sequence>
<name>A0A2T2Z8B8_9NOCA</name>
<evidence type="ECO:0000313" key="3">
    <source>
        <dbReference type="Proteomes" id="UP000241647"/>
    </source>
</evidence>
<feature type="compositionally biased region" description="Low complexity" evidence="1">
    <location>
        <begin position="47"/>
        <end position="61"/>
    </location>
</feature>
<proteinExistence type="predicted"/>
<protein>
    <recommendedName>
        <fullName evidence="4">Scaffolding protein</fullName>
    </recommendedName>
</protein>
<evidence type="ECO:0000256" key="1">
    <source>
        <dbReference type="SAM" id="MobiDB-lite"/>
    </source>
</evidence>
<feature type="compositionally biased region" description="Basic and acidic residues" evidence="1">
    <location>
        <begin position="79"/>
        <end position="119"/>
    </location>
</feature>
<feature type="region of interest" description="Disordered" evidence="1">
    <location>
        <begin position="25"/>
        <end position="119"/>
    </location>
</feature>
<dbReference type="Proteomes" id="UP000241647">
    <property type="component" value="Unassembled WGS sequence"/>
</dbReference>
<feature type="region of interest" description="Disordered" evidence="1">
    <location>
        <begin position="162"/>
        <end position="211"/>
    </location>
</feature>
<evidence type="ECO:0008006" key="4">
    <source>
        <dbReference type="Google" id="ProtNLM"/>
    </source>
</evidence>
<dbReference type="AlphaFoldDB" id="A0A2T2Z8B8"/>
<gene>
    <name evidence="2" type="ORF">C8259_09080</name>
</gene>
<accession>A0A2T2Z8B8</accession>
<dbReference type="EMBL" id="PYHS01000004">
    <property type="protein sequence ID" value="PSR63991.1"/>
    <property type="molecule type" value="Genomic_DNA"/>
</dbReference>
<comment type="caution">
    <text evidence="2">The sequence shown here is derived from an EMBL/GenBank/DDBJ whole genome shotgun (WGS) entry which is preliminary data.</text>
</comment>